<sequence>MQFHRIQPRGKILCPHCPRIAGVIPPTHESSRGCRKRKERSRRQDDMTIGADKQWLRSSMFARSSDDGEGSGVSGSSWRARGRCWFSLRYISPETSWMSG</sequence>
<comment type="caution">
    <text evidence="2">The sequence shown here is derived from an EMBL/GenBank/DDBJ whole genome shotgun (WGS) entry which is preliminary data.</text>
</comment>
<name>A0AAD7SPB0_9TELE</name>
<dbReference type="EMBL" id="JAINUG010000044">
    <property type="protein sequence ID" value="KAJ8406265.1"/>
    <property type="molecule type" value="Genomic_DNA"/>
</dbReference>
<evidence type="ECO:0000313" key="3">
    <source>
        <dbReference type="Proteomes" id="UP001221898"/>
    </source>
</evidence>
<dbReference type="AlphaFoldDB" id="A0AAD7SPB0"/>
<reference evidence="2" key="1">
    <citation type="journal article" date="2023" name="Science">
        <title>Genome structures resolve the early diversification of teleost fishes.</title>
        <authorList>
            <person name="Parey E."/>
            <person name="Louis A."/>
            <person name="Montfort J."/>
            <person name="Bouchez O."/>
            <person name="Roques C."/>
            <person name="Iampietro C."/>
            <person name="Lluch J."/>
            <person name="Castinel A."/>
            <person name="Donnadieu C."/>
            <person name="Desvignes T."/>
            <person name="Floi Bucao C."/>
            <person name="Jouanno E."/>
            <person name="Wen M."/>
            <person name="Mejri S."/>
            <person name="Dirks R."/>
            <person name="Jansen H."/>
            <person name="Henkel C."/>
            <person name="Chen W.J."/>
            <person name="Zahm M."/>
            <person name="Cabau C."/>
            <person name="Klopp C."/>
            <person name="Thompson A.W."/>
            <person name="Robinson-Rechavi M."/>
            <person name="Braasch I."/>
            <person name="Lecointre G."/>
            <person name="Bobe J."/>
            <person name="Postlethwait J.H."/>
            <person name="Berthelot C."/>
            <person name="Roest Crollius H."/>
            <person name="Guiguen Y."/>
        </authorList>
    </citation>
    <scope>NUCLEOTIDE SEQUENCE</scope>
    <source>
        <strain evidence="2">NC1722</strain>
    </source>
</reference>
<dbReference type="Proteomes" id="UP001221898">
    <property type="component" value="Unassembled WGS sequence"/>
</dbReference>
<evidence type="ECO:0000313" key="2">
    <source>
        <dbReference type="EMBL" id="KAJ8406265.1"/>
    </source>
</evidence>
<protein>
    <submittedName>
        <fullName evidence="2">Uncharacterized protein</fullName>
    </submittedName>
</protein>
<organism evidence="2 3">
    <name type="scientific">Aldrovandia affinis</name>
    <dbReference type="NCBI Taxonomy" id="143900"/>
    <lineage>
        <taxon>Eukaryota</taxon>
        <taxon>Metazoa</taxon>
        <taxon>Chordata</taxon>
        <taxon>Craniata</taxon>
        <taxon>Vertebrata</taxon>
        <taxon>Euteleostomi</taxon>
        <taxon>Actinopterygii</taxon>
        <taxon>Neopterygii</taxon>
        <taxon>Teleostei</taxon>
        <taxon>Notacanthiformes</taxon>
        <taxon>Halosauridae</taxon>
        <taxon>Aldrovandia</taxon>
    </lineage>
</organism>
<proteinExistence type="predicted"/>
<feature type="region of interest" description="Disordered" evidence="1">
    <location>
        <begin position="25"/>
        <end position="49"/>
    </location>
</feature>
<keyword evidence="3" id="KW-1185">Reference proteome</keyword>
<gene>
    <name evidence="2" type="ORF">AAFF_G00304960</name>
</gene>
<evidence type="ECO:0000256" key="1">
    <source>
        <dbReference type="SAM" id="MobiDB-lite"/>
    </source>
</evidence>
<accession>A0AAD7SPB0</accession>